<sequence>METNGGRIVVFSAVSSQRRIVRGSGANRGTGREIVAQGRIDRRRVLDQLGELVAEGEGTEELRPGVLTKSDVGCLVSCAMGSPR</sequence>
<keyword evidence="2" id="KW-1185">Reference proteome</keyword>
<dbReference type="EMBL" id="JAWNGG020000111">
    <property type="protein sequence ID" value="KAK9301475.1"/>
    <property type="molecule type" value="Genomic_DNA"/>
</dbReference>
<evidence type="ECO:0000313" key="1">
    <source>
        <dbReference type="EMBL" id="KAK9301475.1"/>
    </source>
</evidence>
<organism evidence="1 2">
    <name type="scientific">Tetragonisca angustula</name>
    <dbReference type="NCBI Taxonomy" id="166442"/>
    <lineage>
        <taxon>Eukaryota</taxon>
        <taxon>Metazoa</taxon>
        <taxon>Ecdysozoa</taxon>
        <taxon>Arthropoda</taxon>
        <taxon>Hexapoda</taxon>
        <taxon>Insecta</taxon>
        <taxon>Pterygota</taxon>
        <taxon>Neoptera</taxon>
        <taxon>Endopterygota</taxon>
        <taxon>Hymenoptera</taxon>
        <taxon>Apocrita</taxon>
        <taxon>Aculeata</taxon>
        <taxon>Apoidea</taxon>
        <taxon>Anthophila</taxon>
        <taxon>Apidae</taxon>
        <taxon>Tetragonisca</taxon>
    </lineage>
</organism>
<gene>
    <name evidence="1" type="ORF">QLX08_006178</name>
</gene>
<evidence type="ECO:0000313" key="2">
    <source>
        <dbReference type="Proteomes" id="UP001432146"/>
    </source>
</evidence>
<dbReference type="AlphaFoldDB" id="A0AAW0ZUS0"/>
<proteinExistence type="predicted"/>
<accession>A0AAW0ZUS0</accession>
<reference evidence="1 2" key="1">
    <citation type="submission" date="2024-05" db="EMBL/GenBank/DDBJ databases">
        <title>The nuclear and mitochondrial genome assemblies of Tetragonisca angustula (Apidae: Meliponini), a tiny yet remarkable pollinator in the Neotropics.</title>
        <authorList>
            <person name="Ferrari R."/>
            <person name="Ricardo P.C."/>
            <person name="Dias F.C."/>
            <person name="Araujo N.S."/>
            <person name="Soares D.O."/>
            <person name="Zhou Q.-S."/>
            <person name="Zhu C.-D."/>
            <person name="Coutinho L."/>
            <person name="Airas M.C."/>
            <person name="Batista T.M."/>
        </authorList>
    </citation>
    <scope>NUCLEOTIDE SEQUENCE [LARGE SCALE GENOMIC DNA]</scope>
    <source>
        <strain evidence="1">ASF017062</strain>
        <tissue evidence="1">Abdomen</tissue>
    </source>
</reference>
<dbReference type="Proteomes" id="UP001432146">
    <property type="component" value="Unassembled WGS sequence"/>
</dbReference>
<name>A0AAW0ZUS0_9HYME</name>
<comment type="caution">
    <text evidence="1">The sequence shown here is derived from an EMBL/GenBank/DDBJ whole genome shotgun (WGS) entry which is preliminary data.</text>
</comment>
<protein>
    <submittedName>
        <fullName evidence="1">Uncharacterized protein</fullName>
    </submittedName>
</protein>